<dbReference type="GO" id="GO:0016020">
    <property type="term" value="C:membrane"/>
    <property type="evidence" value="ECO:0007669"/>
    <property type="project" value="UniProtKB-SubCell"/>
</dbReference>
<dbReference type="InterPro" id="IPR009262">
    <property type="entry name" value="SLC35_F1/F2/F6"/>
</dbReference>
<protein>
    <submittedName>
        <fullName evidence="7">Uncharacterized protein</fullName>
    </submittedName>
</protein>
<keyword evidence="5" id="KW-1133">Transmembrane helix</keyword>
<keyword evidence="6" id="KW-0472">Membrane</keyword>
<comment type="similarity">
    <text evidence="2">Belongs to the SLC35F solute transporter family.</text>
</comment>
<keyword evidence="3" id="KW-0813">Transport</keyword>
<keyword evidence="4" id="KW-0812">Transmembrane</keyword>
<organism evidence="7 8">
    <name type="scientific">Vitis vinifera</name>
    <name type="common">Grape</name>
    <dbReference type="NCBI Taxonomy" id="29760"/>
    <lineage>
        <taxon>Eukaryota</taxon>
        <taxon>Viridiplantae</taxon>
        <taxon>Streptophyta</taxon>
        <taxon>Embryophyta</taxon>
        <taxon>Tracheophyta</taxon>
        <taxon>Spermatophyta</taxon>
        <taxon>Magnoliopsida</taxon>
        <taxon>eudicotyledons</taxon>
        <taxon>Gunneridae</taxon>
        <taxon>Pentapetalae</taxon>
        <taxon>rosids</taxon>
        <taxon>Vitales</taxon>
        <taxon>Vitaceae</taxon>
        <taxon>Viteae</taxon>
        <taxon>Vitis</taxon>
    </lineage>
</organism>
<dbReference type="GO" id="GO:0022857">
    <property type="term" value="F:transmembrane transporter activity"/>
    <property type="evidence" value="ECO:0007669"/>
    <property type="project" value="InterPro"/>
</dbReference>
<gene>
    <name evidence="7" type="ORF">CK203_032471</name>
</gene>
<dbReference type="AlphaFoldDB" id="A0A438I6M6"/>
<name>A0A438I6M6_VITVI</name>
<evidence type="ECO:0000313" key="7">
    <source>
        <dbReference type="EMBL" id="RVW92317.1"/>
    </source>
</evidence>
<evidence type="ECO:0000256" key="1">
    <source>
        <dbReference type="ARBA" id="ARBA00004141"/>
    </source>
</evidence>
<evidence type="ECO:0000256" key="5">
    <source>
        <dbReference type="ARBA" id="ARBA00022989"/>
    </source>
</evidence>
<evidence type="ECO:0000256" key="3">
    <source>
        <dbReference type="ARBA" id="ARBA00022448"/>
    </source>
</evidence>
<dbReference type="EMBL" id="QGNW01000138">
    <property type="protein sequence ID" value="RVW92317.1"/>
    <property type="molecule type" value="Genomic_DNA"/>
</dbReference>
<comment type="caution">
    <text evidence="7">The sequence shown here is derived from an EMBL/GenBank/DDBJ whole genome shotgun (WGS) entry which is preliminary data.</text>
</comment>
<sequence length="127" mass="14681">MNRWFSELPQVIWTGMVRICLKDITPIECEQAKWYYYVVLALVDVEANFLGEREQPSERDLLVIADLYSMLSAMLVRTWNVCGKFNSLQQMMGPDPFIFQEFLVKSADRVELMALLGLLVLLSVLSK</sequence>
<dbReference type="Pfam" id="PF06027">
    <property type="entry name" value="SLC35F"/>
    <property type="match status" value="1"/>
</dbReference>
<evidence type="ECO:0000256" key="2">
    <source>
        <dbReference type="ARBA" id="ARBA00007863"/>
    </source>
</evidence>
<proteinExistence type="inferred from homology"/>
<accession>A0A438I6M6</accession>
<evidence type="ECO:0000256" key="4">
    <source>
        <dbReference type="ARBA" id="ARBA00022692"/>
    </source>
</evidence>
<evidence type="ECO:0000256" key="6">
    <source>
        <dbReference type="ARBA" id="ARBA00023136"/>
    </source>
</evidence>
<comment type="subcellular location">
    <subcellularLocation>
        <location evidence="1">Membrane</location>
        <topology evidence="1">Multi-pass membrane protein</topology>
    </subcellularLocation>
</comment>
<dbReference type="Proteomes" id="UP000288805">
    <property type="component" value="Unassembled WGS sequence"/>
</dbReference>
<evidence type="ECO:0000313" key="8">
    <source>
        <dbReference type="Proteomes" id="UP000288805"/>
    </source>
</evidence>
<reference evidence="7 8" key="1">
    <citation type="journal article" date="2018" name="PLoS Genet.">
        <title>Population sequencing reveals clonal diversity and ancestral inbreeding in the grapevine cultivar Chardonnay.</title>
        <authorList>
            <person name="Roach M.J."/>
            <person name="Johnson D.L."/>
            <person name="Bohlmann J."/>
            <person name="van Vuuren H.J."/>
            <person name="Jones S.J."/>
            <person name="Pretorius I.S."/>
            <person name="Schmidt S.A."/>
            <person name="Borneman A.R."/>
        </authorList>
    </citation>
    <scope>NUCLEOTIDE SEQUENCE [LARGE SCALE GENOMIC DNA]</scope>
    <source>
        <strain evidence="8">cv. Chardonnay</strain>
        <tissue evidence="7">Leaf</tissue>
    </source>
</reference>